<dbReference type="Proteomes" id="UP000198341">
    <property type="component" value="Chromosome 1"/>
</dbReference>
<dbReference type="PROSITE" id="PS01230">
    <property type="entry name" value="TRMA_1"/>
    <property type="match status" value="1"/>
</dbReference>
<dbReference type="InterPro" id="IPR029063">
    <property type="entry name" value="SAM-dependent_MTases_sf"/>
</dbReference>
<comment type="caution">
    <text evidence="4">Lacks conserved residue(s) required for the propagation of feature annotation.</text>
</comment>
<evidence type="ECO:0000256" key="1">
    <source>
        <dbReference type="ARBA" id="ARBA00022603"/>
    </source>
</evidence>
<proteinExistence type="inferred from homology"/>
<organism evidence="8 9">
    <name type="scientific">Bathycoccus prasinos</name>
    <dbReference type="NCBI Taxonomy" id="41875"/>
    <lineage>
        <taxon>Eukaryota</taxon>
        <taxon>Viridiplantae</taxon>
        <taxon>Chlorophyta</taxon>
        <taxon>Mamiellophyceae</taxon>
        <taxon>Mamiellales</taxon>
        <taxon>Bathycoccaceae</taxon>
        <taxon>Bathycoccus</taxon>
    </lineage>
</organism>
<dbReference type="eggNOG" id="KOG2187">
    <property type="taxonomic scope" value="Eukaryota"/>
</dbReference>
<dbReference type="GO" id="GO:0003723">
    <property type="term" value="F:RNA binding"/>
    <property type="evidence" value="ECO:0007669"/>
    <property type="project" value="TreeGrafter"/>
</dbReference>
<name>K8E8R5_9CHLO</name>
<dbReference type="InterPro" id="IPR045850">
    <property type="entry name" value="TRM2_met"/>
</dbReference>
<feature type="compositionally biased region" description="Basic and acidic residues" evidence="6">
    <location>
        <begin position="730"/>
        <end position="742"/>
    </location>
</feature>
<evidence type="ECO:0000256" key="5">
    <source>
        <dbReference type="PROSITE-ProRule" id="PRU10015"/>
    </source>
</evidence>
<dbReference type="PANTHER" id="PTHR45904">
    <property type="entry name" value="TRNA (URACIL-5-)-METHYLTRANSFERASE"/>
    <property type="match status" value="1"/>
</dbReference>
<feature type="region of interest" description="Disordered" evidence="6">
    <location>
        <begin position="314"/>
        <end position="334"/>
    </location>
</feature>
<dbReference type="AlphaFoldDB" id="K8E8R5"/>
<gene>
    <name evidence="8" type="ORF">Bathy01g03900</name>
</gene>
<dbReference type="SUPFAM" id="SSF53335">
    <property type="entry name" value="S-adenosyl-L-methionine-dependent methyltransferases"/>
    <property type="match status" value="1"/>
</dbReference>
<dbReference type="RefSeq" id="XP_007515153.1">
    <property type="nucleotide sequence ID" value="XM_007515091.1"/>
</dbReference>
<dbReference type="CDD" id="cd02440">
    <property type="entry name" value="AdoMet_MTases"/>
    <property type="match status" value="1"/>
</dbReference>
<keyword evidence="1 4" id="KW-0489">Methyltransferase</keyword>
<feature type="active site" description="Nucleophile" evidence="4">
    <location>
        <position position="784"/>
    </location>
</feature>
<evidence type="ECO:0000313" key="8">
    <source>
        <dbReference type="EMBL" id="CCO14032.1"/>
    </source>
</evidence>
<dbReference type="KEGG" id="bpg:Bathy01g03900"/>
<dbReference type="PANTHER" id="PTHR45904:SF2">
    <property type="entry name" value="TRNA (URACIL-5-)-METHYLTRANSFERASE HOMOLOG A"/>
    <property type="match status" value="1"/>
</dbReference>
<evidence type="ECO:0000259" key="7">
    <source>
        <dbReference type="Pfam" id="PF13847"/>
    </source>
</evidence>
<feature type="domain" description="Methyltransferase" evidence="7">
    <location>
        <begin position="648"/>
        <end position="711"/>
    </location>
</feature>
<dbReference type="InterPro" id="IPR025714">
    <property type="entry name" value="Methyltranfer_dom"/>
</dbReference>
<dbReference type="GO" id="GO:0008173">
    <property type="term" value="F:RNA methyltransferase activity"/>
    <property type="evidence" value="ECO:0007669"/>
    <property type="project" value="InterPro"/>
</dbReference>
<feature type="binding site" evidence="4">
    <location>
        <position position="623"/>
    </location>
    <ligand>
        <name>S-adenosyl-L-methionine</name>
        <dbReference type="ChEBI" id="CHEBI:59789"/>
    </ligand>
</feature>
<sequence>MYTSSNCAQKRDNASARKRTKVTRDIGKCIRTTTHFSRALLELFPGQTTGKDSRDEIIDLMIISPGKEDDDAPPSAAATADDDDALSRKRPRGEEEEEKTKRTRVDESVAAEEAKAKSLNENNKNNDEDDDNNNNNRSGGTALIRGLPSRWDERRFRLALHEMRVTGHTKVKKRTGWTHAFVTFNFPKERDYCLKKLQERAKQQREEEEEEKEKEGKSDAASAGGAMMKGGASSKGWKFGKKVTMSEARDKGGKNSSNNEEKKEKKKTAKTEARDAVCPLWNVKYSEQLKMKKAKVRKALAMVTELVGKANEKFKRNNTNNNGKGSDVEGEEETEQWLKDASARKNKRCCDLVGIVRSPVLEGYRNKSEFTIGNNNQGQPTIGFNVGLFREGNVAIGEPVGCRNISKVAICVQEAAQKYLRDVAGTEDALPSWDKRNGSGFWRLLIVREGGCAPSMLGDSNSNNDNDSNQNCAAPAWRKWLRLEEGERDEDEEDDNAEVTVNGIDDAEDALSLDAPTPKENSEVMVVVQINPGKEFEAAKMEKALKGIRDAMETAASAFKPESFFITVQLRQHNELVSNMAAADAHTSELVVGDRNTANNKPMVICEHMCGLKFSLSHSAFFQVNTAAAELLYALAGEWASPNGNSLLLDVCCGTGTIGLTLANSVGKVVGLDIVEDAIRDAEKNSKLNDRTNCEWIAGKAEDTLDVVLKKYGEDVKTVAGNTNEEEGSKDEHEEERRQQQQKREFLYDDVVAIVDPPRCGLHKKVLNALRMETRLRKIVYVSCNPESMAQNCVELCALRTKNMGPPFRPRKAAAVDLFPHTAHCEAVLVLER</sequence>
<dbReference type="STRING" id="41875.K8E8R5"/>
<evidence type="ECO:0000256" key="6">
    <source>
        <dbReference type="SAM" id="MobiDB-lite"/>
    </source>
</evidence>
<dbReference type="Gene3D" id="2.40.50.1070">
    <property type="match status" value="1"/>
</dbReference>
<dbReference type="Pfam" id="PF13847">
    <property type="entry name" value="Methyltransf_31"/>
    <property type="match status" value="1"/>
</dbReference>
<dbReference type="EMBL" id="FO082278">
    <property type="protein sequence ID" value="CCO14032.1"/>
    <property type="molecule type" value="Genomic_DNA"/>
</dbReference>
<dbReference type="PROSITE" id="PS51687">
    <property type="entry name" value="SAM_MT_RNA_M5U"/>
    <property type="match status" value="1"/>
</dbReference>
<evidence type="ECO:0000256" key="4">
    <source>
        <dbReference type="PROSITE-ProRule" id="PRU01024"/>
    </source>
</evidence>
<feature type="region of interest" description="Disordered" evidence="6">
    <location>
        <begin position="203"/>
        <end position="272"/>
    </location>
</feature>
<evidence type="ECO:0000256" key="2">
    <source>
        <dbReference type="ARBA" id="ARBA00022679"/>
    </source>
</evidence>
<feature type="compositionally biased region" description="Basic and acidic residues" evidence="6">
    <location>
        <begin position="247"/>
        <end position="272"/>
    </location>
</feature>
<dbReference type="GO" id="GO:0006396">
    <property type="term" value="P:RNA processing"/>
    <property type="evidence" value="ECO:0007669"/>
    <property type="project" value="InterPro"/>
</dbReference>
<keyword evidence="2 4" id="KW-0808">Transferase</keyword>
<feature type="compositionally biased region" description="Basic and acidic residues" evidence="6">
    <location>
        <begin position="98"/>
        <end position="118"/>
    </location>
</feature>
<feature type="region of interest" description="Disordered" evidence="6">
    <location>
        <begin position="719"/>
        <end position="742"/>
    </location>
</feature>
<evidence type="ECO:0000256" key="3">
    <source>
        <dbReference type="ARBA" id="ARBA00022691"/>
    </source>
</evidence>
<feature type="compositionally biased region" description="Low complexity" evidence="6">
    <location>
        <begin position="219"/>
        <end position="236"/>
    </location>
</feature>
<feature type="binding site" evidence="4">
    <location>
        <position position="673"/>
    </location>
    <ligand>
        <name>S-adenosyl-L-methionine</name>
        <dbReference type="ChEBI" id="CHEBI:59789"/>
    </ligand>
</feature>
<evidence type="ECO:0000313" key="9">
    <source>
        <dbReference type="Proteomes" id="UP000198341"/>
    </source>
</evidence>
<feature type="region of interest" description="Disordered" evidence="6">
    <location>
        <begin position="1"/>
        <end position="21"/>
    </location>
</feature>
<reference evidence="8 9" key="1">
    <citation type="submission" date="2011-10" db="EMBL/GenBank/DDBJ databases">
        <authorList>
            <person name="Genoscope - CEA"/>
        </authorList>
    </citation>
    <scope>NUCLEOTIDE SEQUENCE [LARGE SCALE GENOMIC DNA]</scope>
    <source>
        <strain evidence="8 9">RCC 1105</strain>
    </source>
</reference>
<feature type="active site" evidence="5">
    <location>
        <position position="784"/>
    </location>
</feature>
<dbReference type="GO" id="GO:0032259">
    <property type="term" value="P:methylation"/>
    <property type="evidence" value="ECO:0007669"/>
    <property type="project" value="UniProtKB-KW"/>
</dbReference>
<comment type="similarity">
    <text evidence="4">Belongs to the class I-like SAM-binding methyltransferase superfamily. RNA M5U methyltransferase family.</text>
</comment>
<keyword evidence="9" id="KW-1185">Reference proteome</keyword>
<feature type="binding site" evidence="4">
    <location>
        <position position="756"/>
    </location>
    <ligand>
        <name>S-adenosyl-L-methionine</name>
        <dbReference type="ChEBI" id="CHEBI:59789"/>
    </ligand>
</feature>
<accession>K8E8R5</accession>
<dbReference type="OrthoDB" id="10250660at2759"/>
<feature type="region of interest" description="Disordered" evidence="6">
    <location>
        <begin position="65"/>
        <end position="144"/>
    </location>
</feature>
<keyword evidence="3 4" id="KW-0949">S-adenosyl-L-methionine</keyword>
<dbReference type="GeneID" id="19018125"/>
<dbReference type="InterPro" id="IPR030390">
    <property type="entry name" value="MeTrfase_TrmA_AS"/>
</dbReference>
<dbReference type="Gene3D" id="3.40.50.150">
    <property type="entry name" value="Vaccinia Virus protein VP39"/>
    <property type="match status" value="1"/>
</dbReference>
<protein>
    <recommendedName>
        <fullName evidence="7">Methyltransferase domain-containing protein</fullName>
    </recommendedName>
</protein>
<dbReference type="Pfam" id="PF05958">
    <property type="entry name" value="tRNA_U5-meth_tr"/>
    <property type="match status" value="1"/>
</dbReference>
<dbReference type="InterPro" id="IPR010280">
    <property type="entry name" value="U5_MeTrfase_fam"/>
</dbReference>